<organism evidence="1 2">
    <name type="scientific">Burkholderia ubonensis</name>
    <dbReference type="NCBI Taxonomy" id="101571"/>
    <lineage>
        <taxon>Bacteria</taxon>
        <taxon>Pseudomonadati</taxon>
        <taxon>Pseudomonadota</taxon>
        <taxon>Betaproteobacteria</taxon>
        <taxon>Burkholderiales</taxon>
        <taxon>Burkholderiaceae</taxon>
        <taxon>Burkholderia</taxon>
        <taxon>Burkholderia cepacia complex</taxon>
    </lineage>
</organism>
<protein>
    <submittedName>
        <fullName evidence="1">Uncharacterized protein</fullName>
    </submittedName>
</protein>
<accession>A0A1R1J8M1</accession>
<comment type="caution">
    <text evidence="1">The sequence shown here is derived from an EMBL/GenBank/DDBJ whole genome shotgun (WGS) entry which is preliminary data.</text>
</comment>
<evidence type="ECO:0000313" key="1">
    <source>
        <dbReference type="EMBL" id="OMG71640.1"/>
    </source>
</evidence>
<dbReference type="EMBL" id="MTJZ01000024">
    <property type="protein sequence ID" value="OMG71640.1"/>
    <property type="molecule type" value="Genomic_DNA"/>
</dbReference>
<sequence length="80" mass="9203">MTTEIDIVLDWELRDALERNANLDVLRTILVKYREKGFGSESVNELLSAMRNCVAEDIEGRILELMDIVSGFCAPNMRIW</sequence>
<reference evidence="1 2" key="1">
    <citation type="submission" date="2017-01" db="EMBL/GenBank/DDBJ databases">
        <title>Phylogeographic, genomic and meropenem susceptibility analysis of Burkholderia ubonensis.</title>
        <authorList>
            <person name="Price E.P."/>
            <person name="Sarovich D.S."/>
            <person name="Webb J.R."/>
            <person name="Hall C.M."/>
            <person name="Sahl J.W."/>
            <person name="Kaestli M."/>
            <person name="Mayo M."/>
            <person name="Harrington G."/>
            <person name="Baker A.L."/>
            <person name="Sidak-Loftis L.C."/>
            <person name="Lummis M."/>
            <person name="Schupp J.M."/>
            <person name="Gillece J.D."/>
            <person name="Tuanyok A."/>
            <person name="Warner J."/>
            <person name="Busch J.D."/>
            <person name="Keim P."/>
            <person name="Currie B.J."/>
            <person name="Wagner D.M."/>
        </authorList>
    </citation>
    <scope>NUCLEOTIDE SEQUENCE [LARGE SCALE GENOMIC DNA]</scope>
    <source>
        <strain evidence="1 2">A21</strain>
    </source>
</reference>
<name>A0A1R1J8M1_9BURK</name>
<gene>
    <name evidence="1" type="ORF">BW685_20045</name>
</gene>
<dbReference type="AlphaFoldDB" id="A0A1R1J8M1"/>
<dbReference type="RefSeq" id="WP_076479306.1">
    <property type="nucleotide sequence ID" value="NZ_MTJZ01000024.1"/>
</dbReference>
<dbReference type="Proteomes" id="UP000187194">
    <property type="component" value="Unassembled WGS sequence"/>
</dbReference>
<evidence type="ECO:0000313" key="2">
    <source>
        <dbReference type="Proteomes" id="UP000187194"/>
    </source>
</evidence>
<proteinExistence type="predicted"/>